<dbReference type="GO" id="GO:0008168">
    <property type="term" value="F:methyltransferase activity"/>
    <property type="evidence" value="ECO:0007669"/>
    <property type="project" value="UniProtKB-KW"/>
</dbReference>
<dbReference type="Proteomes" id="UP001158050">
    <property type="component" value="Unassembled WGS sequence"/>
</dbReference>
<evidence type="ECO:0000256" key="3">
    <source>
        <dbReference type="ARBA" id="ARBA00022989"/>
    </source>
</evidence>
<name>A0ABY1QZX3_9FLAO</name>
<protein>
    <submittedName>
        <fullName evidence="6">Isoprenylcysteine carboxyl methyltransferase (ICMT) family protein</fullName>
    </submittedName>
</protein>
<evidence type="ECO:0000256" key="2">
    <source>
        <dbReference type="ARBA" id="ARBA00022692"/>
    </source>
</evidence>
<comment type="subcellular location">
    <subcellularLocation>
        <location evidence="1">Membrane</location>
        <topology evidence="1">Multi-pass membrane protein</topology>
    </subcellularLocation>
</comment>
<accession>A0ABY1QZX3</accession>
<feature type="transmembrane region" description="Helical" evidence="5">
    <location>
        <begin position="18"/>
        <end position="38"/>
    </location>
</feature>
<keyword evidence="6" id="KW-0489">Methyltransferase</keyword>
<organism evidence="6 7">
    <name type="scientific">Epilithonimonas pallida</name>
    <dbReference type="NCBI Taxonomy" id="373671"/>
    <lineage>
        <taxon>Bacteria</taxon>
        <taxon>Pseudomonadati</taxon>
        <taxon>Bacteroidota</taxon>
        <taxon>Flavobacteriia</taxon>
        <taxon>Flavobacteriales</taxon>
        <taxon>Weeksellaceae</taxon>
        <taxon>Chryseobacterium group</taxon>
        <taxon>Epilithonimonas</taxon>
    </lineage>
</organism>
<sequence>MSSNNSDQKGKDKSSLSLLWIVIISSISLSIFVSYVHFEDFSLMITTQNWIIYLGLIVLFIGILTRFLIIKSLGKYFTVDVTIREGHQIKKDGVYSVLRHPSYSASLLTFLGLGLF</sequence>
<proteinExistence type="predicted"/>
<dbReference type="InterPro" id="IPR007269">
    <property type="entry name" value="ICMT_MeTrfase"/>
</dbReference>
<comment type="caution">
    <text evidence="6">The sequence shown here is derived from an EMBL/GenBank/DDBJ whole genome shotgun (WGS) entry which is preliminary data.</text>
</comment>
<gene>
    <name evidence="6" type="ORF">SAMN05421679_102274</name>
</gene>
<dbReference type="Gene3D" id="1.20.120.1630">
    <property type="match status" value="1"/>
</dbReference>
<keyword evidence="2 5" id="KW-0812">Transmembrane</keyword>
<dbReference type="Pfam" id="PF04140">
    <property type="entry name" value="ICMT"/>
    <property type="match status" value="1"/>
</dbReference>
<dbReference type="PANTHER" id="PTHR43847">
    <property type="entry name" value="BLL3993 PROTEIN"/>
    <property type="match status" value="1"/>
</dbReference>
<dbReference type="PANTHER" id="PTHR43847:SF1">
    <property type="entry name" value="BLL3993 PROTEIN"/>
    <property type="match status" value="1"/>
</dbReference>
<dbReference type="EMBL" id="FXUO01000002">
    <property type="protein sequence ID" value="SMP90363.1"/>
    <property type="molecule type" value="Genomic_DNA"/>
</dbReference>
<evidence type="ECO:0000256" key="5">
    <source>
        <dbReference type="SAM" id="Phobius"/>
    </source>
</evidence>
<feature type="transmembrane region" description="Helical" evidence="5">
    <location>
        <begin position="50"/>
        <end position="69"/>
    </location>
</feature>
<keyword evidence="3 5" id="KW-1133">Transmembrane helix</keyword>
<evidence type="ECO:0000256" key="1">
    <source>
        <dbReference type="ARBA" id="ARBA00004141"/>
    </source>
</evidence>
<evidence type="ECO:0000313" key="6">
    <source>
        <dbReference type="EMBL" id="SMP90363.1"/>
    </source>
</evidence>
<keyword evidence="7" id="KW-1185">Reference proteome</keyword>
<dbReference type="InterPro" id="IPR052527">
    <property type="entry name" value="Metal_cation-efflux_comp"/>
</dbReference>
<evidence type="ECO:0000256" key="4">
    <source>
        <dbReference type="ARBA" id="ARBA00023136"/>
    </source>
</evidence>
<keyword evidence="6" id="KW-0808">Transferase</keyword>
<reference evidence="6 7" key="1">
    <citation type="submission" date="2017-05" db="EMBL/GenBank/DDBJ databases">
        <authorList>
            <person name="Varghese N."/>
            <person name="Submissions S."/>
        </authorList>
    </citation>
    <scope>NUCLEOTIDE SEQUENCE [LARGE SCALE GENOMIC DNA]</scope>
    <source>
        <strain evidence="6 7">DSM 18015</strain>
    </source>
</reference>
<keyword evidence="4 5" id="KW-0472">Membrane</keyword>
<dbReference type="GO" id="GO:0032259">
    <property type="term" value="P:methylation"/>
    <property type="evidence" value="ECO:0007669"/>
    <property type="project" value="UniProtKB-KW"/>
</dbReference>
<evidence type="ECO:0000313" key="7">
    <source>
        <dbReference type="Proteomes" id="UP001158050"/>
    </source>
</evidence>